<comment type="caution">
    <text evidence="5">The sequence shown here is derived from an EMBL/GenBank/DDBJ whole genome shotgun (WGS) entry which is preliminary data.</text>
</comment>
<sequence length="352" mass="37863">MINPKKFTNVGVVGFGAYIPKFRITVEEIAKVYEKDGKSIAASLGLNQKAVADRDEDTATLAVEAALLAISRSSKLKPENLGAVLIGSESHPYVVKPTGSIVAEVLGVGRDYLTADLEFACKAGTTAMTLIASLIESGLIDCGLAIGADVAQSRPGDALEYTAGAGAAALILGSKKYPWLAKLNTVSSFNSDTPDFWRREAEKYPAHAGRFTGEPAYFTHVVQGTKEYLQKFKQKISDFSHVVLHMPNAKFPQKAAARLGINREQLKTGFIVPEIGNPYSASAMTGLVKVLEEGKAGEKILVTSYGSGAGSDSFSLTIKRKNPINKKDDIKNQLKNVEQISYTKYLHFLGKA</sequence>
<accession>A0A1G1VQF5</accession>
<dbReference type="Pfam" id="PF01154">
    <property type="entry name" value="HMG_CoA_synt_N"/>
    <property type="match status" value="1"/>
</dbReference>
<dbReference type="InterPro" id="IPR013747">
    <property type="entry name" value="ACP_syn_III_C"/>
</dbReference>
<dbReference type="Proteomes" id="UP000179233">
    <property type="component" value="Unassembled WGS sequence"/>
</dbReference>
<dbReference type="CDD" id="cd00827">
    <property type="entry name" value="init_cond_enzymes"/>
    <property type="match status" value="1"/>
</dbReference>
<dbReference type="Pfam" id="PF08541">
    <property type="entry name" value="ACP_syn_III_C"/>
    <property type="match status" value="1"/>
</dbReference>
<dbReference type="GO" id="GO:0004421">
    <property type="term" value="F:hydroxymethylglutaryl-CoA synthase activity"/>
    <property type="evidence" value="ECO:0007669"/>
    <property type="project" value="InterPro"/>
</dbReference>
<protein>
    <recommendedName>
        <fullName evidence="7">Hydroxymethylglutaryl-CoA synthase</fullName>
    </recommendedName>
</protein>
<evidence type="ECO:0008006" key="7">
    <source>
        <dbReference type="Google" id="ProtNLM"/>
    </source>
</evidence>
<organism evidence="5 6">
    <name type="scientific">Candidatus Chisholmbacteria bacterium RIFCSPHIGHO2_01_FULL_52_32</name>
    <dbReference type="NCBI Taxonomy" id="1797591"/>
    <lineage>
        <taxon>Bacteria</taxon>
        <taxon>Candidatus Chisholmiibacteriota</taxon>
    </lineage>
</organism>
<dbReference type="GO" id="GO:0044550">
    <property type="term" value="P:secondary metabolite biosynthetic process"/>
    <property type="evidence" value="ECO:0007669"/>
    <property type="project" value="TreeGrafter"/>
</dbReference>
<dbReference type="EMBL" id="MHCJ01000008">
    <property type="protein sequence ID" value="OGY17625.1"/>
    <property type="molecule type" value="Genomic_DNA"/>
</dbReference>
<reference evidence="5 6" key="1">
    <citation type="journal article" date="2016" name="Nat. Commun.">
        <title>Thousands of microbial genomes shed light on interconnected biogeochemical processes in an aquifer system.</title>
        <authorList>
            <person name="Anantharaman K."/>
            <person name="Brown C.T."/>
            <person name="Hug L.A."/>
            <person name="Sharon I."/>
            <person name="Castelle C.J."/>
            <person name="Probst A.J."/>
            <person name="Thomas B.C."/>
            <person name="Singh A."/>
            <person name="Wilkins M.J."/>
            <person name="Karaoz U."/>
            <person name="Brodie E.L."/>
            <person name="Williams K.H."/>
            <person name="Hubbard S.S."/>
            <person name="Banfield J.F."/>
        </authorList>
    </citation>
    <scope>NUCLEOTIDE SEQUENCE [LARGE SCALE GENOMIC DNA]</scope>
</reference>
<evidence type="ECO:0000256" key="1">
    <source>
        <dbReference type="ARBA" id="ARBA00022679"/>
    </source>
</evidence>
<dbReference type="AlphaFoldDB" id="A0A1G1VQF5"/>
<dbReference type="Gene3D" id="3.40.47.10">
    <property type="match status" value="1"/>
</dbReference>
<dbReference type="PANTHER" id="PTHR34069">
    <property type="entry name" value="3-OXOACYL-[ACYL-CARRIER-PROTEIN] SYNTHASE 3"/>
    <property type="match status" value="1"/>
</dbReference>
<name>A0A1G1VQF5_9BACT</name>
<feature type="domain" description="Beta-ketoacyl-[acyl-carrier-protein] synthase III C-terminal" evidence="4">
    <location>
        <begin position="231"/>
        <end position="310"/>
    </location>
</feature>
<evidence type="ECO:0000259" key="4">
    <source>
        <dbReference type="Pfam" id="PF08541"/>
    </source>
</evidence>
<evidence type="ECO:0000313" key="5">
    <source>
        <dbReference type="EMBL" id="OGY17625.1"/>
    </source>
</evidence>
<dbReference type="InterPro" id="IPR004656">
    <property type="entry name" value="HMG_CoA_Synthase"/>
</dbReference>
<proteinExistence type="predicted"/>
<dbReference type="NCBIfam" id="TIGR00748">
    <property type="entry name" value="HMG_CoA_syn_Arc"/>
    <property type="match status" value="1"/>
</dbReference>
<dbReference type="NCBIfam" id="NF003274">
    <property type="entry name" value="PRK04262.1"/>
    <property type="match status" value="1"/>
</dbReference>
<dbReference type="InterPro" id="IPR016039">
    <property type="entry name" value="Thiolase-like"/>
</dbReference>
<keyword evidence="1" id="KW-0808">Transferase</keyword>
<evidence type="ECO:0000313" key="6">
    <source>
        <dbReference type="Proteomes" id="UP000179233"/>
    </source>
</evidence>
<dbReference type="InterPro" id="IPR013528">
    <property type="entry name" value="HMG_CoA_synth_N"/>
</dbReference>
<gene>
    <name evidence="5" type="ORF">A2786_00065</name>
</gene>
<feature type="domain" description="Hydroxymethylglutaryl-coenzyme A synthase N-terminal" evidence="3">
    <location>
        <begin position="8"/>
        <end position="175"/>
    </location>
</feature>
<dbReference type="SUPFAM" id="SSF53901">
    <property type="entry name" value="Thiolase-like"/>
    <property type="match status" value="2"/>
</dbReference>
<keyword evidence="2" id="KW-0012">Acyltransferase</keyword>
<evidence type="ECO:0000259" key="3">
    <source>
        <dbReference type="Pfam" id="PF01154"/>
    </source>
</evidence>
<dbReference type="PANTHER" id="PTHR34069:SF2">
    <property type="entry name" value="BETA-KETOACYL-[ACYL-CARRIER-PROTEIN] SYNTHASE III"/>
    <property type="match status" value="1"/>
</dbReference>
<evidence type="ECO:0000256" key="2">
    <source>
        <dbReference type="ARBA" id="ARBA00023315"/>
    </source>
</evidence>